<organism evidence="1 2">
    <name type="scientific">Phaeobacter gallaeciensis</name>
    <dbReference type="NCBI Taxonomy" id="60890"/>
    <lineage>
        <taxon>Bacteria</taxon>
        <taxon>Pseudomonadati</taxon>
        <taxon>Pseudomonadota</taxon>
        <taxon>Alphaproteobacteria</taxon>
        <taxon>Rhodobacterales</taxon>
        <taxon>Roseobacteraceae</taxon>
        <taxon>Phaeobacter</taxon>
    </lineage>
</organism>
<proteinExistence type="predicted"/>
<dbReference type="AlphaFoldDB" id="A0AAD0ED90"/>
<evidence type="ECO:0000313" key="2">
    <source>
        <dbReference type="Proteomes" id="UP000217545"/>
    </source>
</evidence>
<protein>
    <submittedName>
        <fullName evidence="1">Uncharacterized protein</fullName>
    </submittedName>
</protein>
<name>A0AAD0ED90_9RHOB</name>
<reference evidence="1 2" key="1">
    <citation type="journal article" date="2017" name="Front. Microbiol.">
        <title>Phaeobacter piscinae sp. nov., a species of the Roseobacter group and potential aquaculture probiont.</title>
        <authorList>
            <person name="Sonnenschein E.C."/>
            <person name="Phippen C.B.W."/>
            <person name="Nielsen K.F."/>
            <person name="Mateiu R.V."/>
            <person name="Melchiorsen J."/>
            <person name="Gram L."/>
            <person name="Overmann J."/>
            <person name="Freese H.M."/>
        </authorList>
    </citation>
    <scope>NUCLEOTIDE SEQUENCE [LARGE SCALE GENOMIC DNA]</scope>
    <source>
        <strain evidence="1 2">P63</strain>
    </source>
</reference>
<sequence length="41" mass="5172">MSVRLHLLARWYEARSRRAYRRYQALKARAERIRTHMGWRV</sequence>
<accession>A0AAD0ED90</accession>
<dbReference type="EMBL" id="CP010784">
    <property type="protein sequence ID" value="ATF06334.1"/>
    <property type="molecule type" value="Genomic_DNA"/>
</dbReference>
<evidence type="ECO:0000313" key="1">
    <source>
        <dbReference type="EMBL" id="ATF06334.1"/>
    </source>
</evidence>
<dbReference type="Proteomes" id="UP000217545">
    <property type="component" value="Chromosome"/>
</dbReference>
<gene>
    <name evidence="1" type="ORF">PhaeoP63_02268</name>
</gene>